<reference evidence="2" key="1">
    <citation type="submission" date="2014-08" db="EMBL/GenBank/DDBJ databases">
        <authorList>
            <person name="Edwards T."/>
        </authorList>
    </citation>
    <scope>NUCLEOTIDE SEQUENCE [LARGE SCALE GENOMIC DNA]</scope>
</reference>
<dbReference type="GeneID" id="26640168"/>
<evidence type="ECO:0000313" key="2">
    <source>
        <dbReference type="Proteomes" id="UP000207741"/>
    </source>
</evidence>
<dbReference type="KEGG" id="vg:26640168"/>
<organism evidence="1 2">
    <name type="scientific">Prochlorococcus phage P-TIM68</name>
    <dbReference type="NCBI Taxonomy" id="1542477"/>
    <lineage>
        <taxon>Viruses</taxon>
        <taxon>Duplodnaviria</taxon>
        <taxon>Heunggongvirae</taxon>
        <taxon>Uroviricota</taxon>
        <taxon>Caudoviricetes</taxon>
        <taxon>Pantevenvirales</taxon>
        <taxon>Kyanoviridae</taxon>
        <taxon>Haifavirus</taxon>
        <taxon>Haifavirus tim68</taxon>
    </lineage>
</organism>
<dbReference type="EMBL" id="KM359505">
    <property type="protein sequence ID" value="AIR93450.1"/>
    <property type="molecule type" value="Genomic_DNA"/>
</dbReference>
<keyword evidence="2" id="KW-1185">Reference proteome</keyword>
<sequence length="183" mass="21146">MVVKKSIVGQIENRNFLAPTGFQFQLNRTPKVTYFGNAVNIPAIDLGVAVQPNYLRDIPLPGEKLQFSDLNLRFLVDEGLENYMEIQNWMRGLGFPEDLKEIYKFQKEKSDLAQPNRSQLNLYSDGTLTILDSNNIPKFKLIFENLFPVSLTTLEFDATQTDLEYFTAEVTFKYTIYNIRDIN</sequence>
<dbReference type="RefSeq" id="YP_009213624.1">
    <property type="nucleotide sequence ID" value="NC_028955.1"/>
</dbReference>
<protein>
    <submittedName>
        <fullName evidence="1">Putative head-proximal tip of tail tube tail completion + sheath stabilizer protein</fullName>
    </submittedName>
</protein>
<accession>A0A0K0KVH6</accession>
<name>A0A0K0KVH6_9CAUD</name>
<proteinExistence type="predicted"/>
<dbReference type="OrthoDB" id="11402at10239"/>
<dbReference type="Proteomes" id="UP000207741">
    <property type="component" value="Segment"/>
</dbReference>
<evidence type="ECO:0000313" key="1">
    <source>
        <dbReference type="EMBL" id="AIR93450.1"/>
    </source>
</evidence>